<gene>
    <name evidence="1" type="primary">mshD5</name>
    <name evidence="1" type="ORF">AHOG_24320</name>
</gene>
<dbReference type="PROSITE" id="PS51186">
    <property type="entry name" value="GNAT"/>
    <property type="match status" value="1"/>
</dbReference>
<keyword evidence="1" id="KW-0808">Transferase</keyword>
<dbReference type="CDD" id="cd04301">
    <property type="entry name" value="NAT_SF"/>
    <property type="match status" value="1"/>
</dbReference>
<reference evidence="1 2" key="1">
    <citation type="submission" date="2017-07" db="EMBL/GenBank/DDBJ databases">
        <title>Complete genome sequence of Actinoalloteichus hoggarensis DSM 45943, type strain of Actinoalloteichus hoggarensis.</title>
        <authorList>
            <person name="Ruckert C."/>
            <person name="Nouioui I."/>
            <person name="Willmese J."/>
            <person name="van Wezel G."/>
            <person name="Klenk H.-P."/>
            <person name="Kalinowski J."/>
            <person name="Zotchev S.B."/>
        </authorList>
    </citation>
    <scope>NUCLEOTIDE SEQUENCE [LARGE SCALE GENOMIC DNA]</scope>
    <source>
        <strain evidence="1 2">DSM 45943</strain>
    </source>
</reference>
<organism evidence="1 2">
    <name type="scientific">Actinoalloteichus hoggarensis</name>
    <dbReference type="NCBI Taxonomy" id="1470176"/>
    <lineage>
        <taxon>Bacteria</taxon>
        <taxon>Bacillati</taxon>
        <taxon>Actinomycetota</taxon>
        <taxon>Actinomycetes</taxon>
        <taxon>Pseudonocardiales</taxon>
        <taxon>Pseudonocardiaceae</taxon>
        <taxon>Actinoalloteichus</taxon>
    </lineage>
</organism>
<dbReference type="PANTHER" id="PTHR43138">
    <property type="entry name" value="ACETYLTRANSFERASE, GNAT FAMILY"/>
    <property type="match status" value="1"/>
</dbReference>
<name>A0A221W8Y4_9PSEU</name>
<dbReference type="SUPFAM" id="SSF55729">
    <property type="entry name" value="Acyl-CoA N-acyltransferases (Nat)"/>
    <property type="match status" value="1"/>
</dbReference>
<dbReference type="KEGG" id="ahg:AHOG_24320"/>
<dbReference type="Pfam" id="PF00583">
    <property type="entry name" value="Acetyltransf_1"/>
    <property type="match status" value="1"/>
</dbReference>
<dbReference type="RefSeq" id="WP_245856425.1">
    <property type="nucleotide sequence ID" value="NZ_CP022521.1"/>
</dbReference>
<dbReference type="InterPro" id="IPR052742">
    <property type="entry name" value="Mito_N-acetyltransferase"/>
</dbReference>
<dbReference type="InterPro" id="IPR016181">
    <property type="entry name" value="Acyl_CoA_acyltransferase"/>
</dbReference>
<dbReference type="GO" id="GO:0035447">
    <property type="term" value="F:mycothiol synthase activity"/>
    <property type="evidence" value="ECO:0007669"/>
    <property type="project" value="UniProtKB-EC"/>
</dbReference>
<dbReference type="EMBL" id="CP022521">
    <property type="protein sequence ID" value="ASO22470.1"/>
    <property type="molecule type" value="Genomic_DNA"/>
</dbReference>
<dbReference type="AlphaFoldDB" id="A0A221W8Y4"/>
<keyword evidence="1" id="KW-0012">Acyltransferase</keyword>
<keyword evidence="2" id="KW-1185">Reference proteome</keyword>
<dbReference type="Gene3D" id="3.40.630.30">
    <property type="match status" value="1"/>
</dbReference>
<accession>A0A221W8Y4</accession>
<dbReference type="InterPro" id="IPR000182">
    <property type="entry name" value="GNAT_dom"/>
</dbReference>
<dbReference type="EC" id="2.3.1.189" evidence="1"/>
<proteinExistence type="predicted"/>
<sequence length="189" mass="20162">MTGSIPDPTTEAAGSPRGLAAVPPTMRPAAAADWQAIWPIWHRIVAEGGTYSYPRDTDERTAAGLWMLPSPAQVFVAELPDEAGRQRIVGSALLKPVQPGAGAHIANASFMIDPDQAGAGLGRALARHVLAEARAAGYRAMQFNAVVETNHAAVRLWTSLGFAILTTVPEAFRHPEHGLVGLHVMHRRL</sequence>
<dbReference type="Proteomes" id="UP000204221">
    <property type="component" value="Chromosome"/>
</dbReference>
<protein>
    <submittedName>
        <fullName evidence="1">Mycothiol acetyltransferase</fullName>
        <ecNumber evidence="1">2.3.1.189</ecNumber>
    </submittedName>
</protein>
<dbReference type="PANTHER" id="PTHR43138:SF1">
    <property type="entry name" value="N-ACETYLTRANSFERASE ACA1"/>
    <property type="match status" value="1"/>
</dbReference>
<evidence type="ECO:0000313" key="2">
    <source>
        <dbReference type="Proteomes" id="UP000204221"/>
    </source>
</evidence>
<evidence type="ECO:0000313" key="1">
    <source>
        <dbReference type="EMBL" id="ASO22470.1"/>
    </source>
</evidence>